<comment type="caution">
    <text evidence="1">The sequence shown here is derived from an EMBL/GenBank/DDBJ whole genome shotgun (WGS) entry which is preliminary data.</text>
</comment>
<dbReference type="InterPro" id="IPR034660">
    <property type="entry name" value="DinB/YfiT-like"/>
</dbReference>
<protein>
    <submittedName>
        <fullName evidence="1">DUF1572 family protein</fullName>
    </submittedName>
</protein>
<accession>A0ABV6HFF1</accession>
<proteinExistence type="predicted"/>
<name>A0ABV6HFF1_9SPHI</name>
<dbReference type="InterPro" id="IPR011466">
    <property type="entry name" value="DUF1572"/>
</dbReference>
<dbReference type="SUPFAM" id="SSF109854">
    <property type="entry name" value="DinB/YfiT-like putative metalloenzymes"/>
    <property type="match status" value="1"/>
</dbReference>
<dbReference type="Proteomes" id="UP001589774">
    <property type="component" value="Unassembled WGS sequence"/>
</dbReference>
<evidence type="ECO:0000313" key="1">
    <source>
        <dbReference type="EMBL" id="MFC0317596.1"/>
    </source>
</evidence>
<keyword evidence="2" id="KW-1185">Reference proteome</keyword>
<gene>
    <name evidence="1" type="ORF">ACFFI0_04725</name>
</gene>
<dbReference type="EMBL" id="JBHLWO010000001">
    <property type="protein sequence ID" value="MFC0317596.1"/>
    <property type="molecule type" value="Genomic_DNA"/>
</dbReference>
<dbReference type="Pfam" id="PF07609">
    <property type="entry name" value="DUF1572"/>
    <property type="match status" value="1"/>
</dbReference>
<organism evidence="1 2">
    <name type="scientific">Olivibacter oleidegradans</name>
    <dbReference type="NCBI Taxonomy" id="760123"/>
    <lineage>
        <taxon>Bacteria</taxon>
        <taxon>Pseudomonadati</taxon>
        <taxon>Bacteroidota</taxon>
        <taxon>Sphingobacteriia</taxon>
        <taxon>Sphingobacteriales</taxon>
        <taxon>Sphingobacteriaceae</taxon>
        <taxon>Olivibacter</taxon>
    </lineage>
</organism>
<dbReference type="RefSeq" id="WP_013664783.1">
    <property type="nucleotide sequence ID" value="NZ_JBHLWO010000001.1"/>
</dbReference>
<reference evidence="1 2" key="1">
    <citation type="submission" date="2024-09" db="EMBL/GenBank/DDBJ databases">
        <authorList>
            <person name="Sun Q."/>
            <person name="Mori K."/>
        </authorList>
    </citation>
    <scope>NUCLEOTIDE SEQUENCE [LARGE SCALE GENOMIC DNA]</scope>
    <source>
        <strain evidence="1 2">CCM 7765</strain>
    </source>
</reference>
<dbReference type="Gene3D" id="1.20.120.450">
    <property type="entry name" value="dinb family like domain"/>
    <property type="match status" value="1"/>
</dbReference>
<sequence>MNTLEGCKTYLESVIKQFLYYKKLGEQAIAQLDDTSLHWQYNQESNSITIIVQHLTGNMLSRFTDFLTTDGEKTWRKRDEEFEDQPIDRKELMIVWNKGWTCLLDTMYNLRPSDLDSIIYIRNEGHTVVEAINRQLAHYAYHVGQIVYLAKMIKDDTWETLSIPRNGSAQYNRKKFGQKKSKRHFTDKP</sequence>
<evidence type="ECO:0000313" key="2">
    <source>
        <dbReference type="Proteomes" id="UP001589774"/>
    </source>
</evidence>